<dbReference type="RefSeq" id="WP_247976560.1">
    <property type="nucleotide sequence ID" value="NZ_CP095848.1"/>
</dbReference>
<sequence length="218" mass="24260">MKRSILGLLVAFCALLSLGSFQSSKTAKNHDDLIEQMIDGTQVQDSALKKQNYTLSGKNDEYLLKLYNEKYIEYEMNVLELNKRAFNWQHASSIIIFIISVLITLFGLIFSAIHFLITTKNISLSSASQQDMTKMITNTSSANTVTGTNDLVDQLDSSVKNKDEADKKVKDTGSGVTSIEVSATGIKMSSSILGVIILIISLLFFFMYVKFVYPINKI</sequence>
<reference evidence="3 4" key="1">
    <citation type="submission" date="2022-04" db="EMBL/GenBank/DDBJ databases">
        <title>Hymenobacter sp. isolated from the air.</title>
        <authorList>
            <person name="Won M."/>
            <person name="Lee C.-M."/>
            <person name="Woen H.-Y."/>
            <person name="Kwon S.-W."/>
        </authorList>
    </citation>
    <scope>NUCLEOTIDE SEQUENCE [LARGE SCALE GENOMIC DNA]</scope>
    <source>
        <strain evidence="4">5516 S-25</strain>
    </source>
</reference>
<evidence type="ECO:0000256" key="2">
    <source>
        <dbReference type="SAM" id="SignalP"/>
    </source>
</evidence>
<organism evidence="3 4">
    <name type="scientific">Hymenobacter sublimis</name>
    <dbReference type="NCBI Taxonomy" id="2933777"/>
    <lineage>
        <taxon>Bacteria</taxon>
        <taxon>Pseudomonadati</taxon>
        <taxon>Bacteroidota</taxon>
        <taxon>Cytophagia</taxon>
        <taxon>Cytophagales</taxon>
        <taxon>Hymenobacteraceae</taxon>
        <taxon>Hymenobacter</taxon>
    </lineage>
</organism>
<feature type="transmembrane region" description="Helical" evidence="1">
    <location>
        <begin position="94"/>
        <end position="117"/>
    </location>
</feature>
<name>A0ABY4JCM8_9BACT</name>
<proteinExistence type="predicted"/>
<dbReference type="EMBL" id="CP095848">
    <property type="protein sequence ID" value="UPL50548.1"/>
    <property type="molecule type" value="Genomic_DNA"/>
</dbReference>
<keyword evidence="1" id="KW-0812">Transmembrane</keyword>
<evidence type="ECO:0000256" key="1">
    <source>
        <dbReference type="SAM" id="Phobius"/>
    </source>
</evidence>
<evidence type="ECO:0008006" key="5">
    <source>
        <dbReference type="Google" id="ProtNLM"/>
    </source>
</evidence>
<evidence type="ECO:0000313" key="4">
    <source>
        <dbReference type="Proteomes" id="UP000829647"/>
    </source>
</evidence>
<keyword evidence="2" id="KW-0732">Signal</keyword>
<feature type="chain" id="PRO_5046564779" description="CcmD family protein" evidence="2">
    <location>
        <begin position="23"/>
        <end position="218"/>
    </location>
</feature>
<protein>
    <recommendedName>
        <fullName evidence="5">CcmD family protein</fullName>
    </recommendedName>
</protein>
<keyword evidence="1" id="KW-0472">Membrane</keyword>
<feature type="transmembrane region" description="Helical" evidence="1">
    <location>
        <begin position="192"/>
        <end position="213"/>
    </location>
</feature>
<evidence type="ECO:0000313" key="3">
    <source>
        <dbReference type="EMBL" id="UPL50548.1"/>
    </source>
</evidence>
<keyword evidence="4" id="KW-1185">Reference proteome</keyword>
<feature type="signal peptide" evidence="2">
    <location>
        <begin position="1"/>
        <end position="22"/>
    </location>
</feature>
<accession>A0ABY4JCM8</accession>
<dbReference type="Proteomes" id="UP000829647">
    <property type="component" value="Chromosome"/>
</dbReference>
<keyword evidence="1" id="KW-1133">Transmembrane helix</keyword>
<gene>
    <name evidence="3" type="ORF">MWH26_06475</name>
</gene>